<dbReference type="PANTHER" id="PTHR30632">
    <property type="entry name" value="MOLYBDATE-BINDING PERIPLASMIC PROTEIN"/>
    <property type="match status" value="1"/>
</dbReference>
<accession>A0A8T8E0P8</accession>
<dbReference type="GO" id="GO:0030973">
    <property type="term" value="F:molybdate ion binding"/>
    <property type="evidence" value="ECO:0007669"/>
    <property type="project" value="TreeGrafter"/>
</dbReference>
<evidence type="ECO:0000313" key="3">
    <source>
        <dbReference type="EMBL" id="QRV15385.1"/>
    </source>
</evidence>
<dbReference type="AlphaFoldDB" id="A0A8T8E0P8"/>
<dbReference type="OrthoDB" id="7820at2157"/>
<reference evidence="3 4" key="1">
    <citation type="submission" date="2021-01" db="EMBL/GenBank/DDBJ databases">
        <title>Genome Sequence and Methylation Pattern of Haloterrigena salifodinae BOL5-1, An Extremely Halophilic Archaeon from a Bolivian Salt Mine.</title>
        <authorList>
            <person name="DasSarma P."/>
            <person name="Anton B.P."/>
            <person name="DasSarma S.L."/>
            <person name="von Ehrenheim H.A.L."/>
            <person name="Martinez F.L."/>
            <person name="Guzman D."/>
            <person name="Roberts R.J."/>
            <person name="DasSarma S."/>
        </authorList>
    </citation>
    <scope>NUCLEOTIDE SEQUENCE [LARGE SCALE GENOMIC DNA]</scope>
    <source>
        <strain evidence="3 4">BOL5-1</strain>
    </source>
</reference>
<dbReference type="GeneID" id="62873520"/>
<dbReference type="InterPro" id="IPR050682">
    <property type="entry name" value="ModA/WtpA"/>
</dbReference>
<feature type="region of interest" description="Disordered" evidence="2">
    <location>
        <begin position="1"/>
        <end position="20"/>
    </location>
</feature>
<dbReference type="Gene3D" id="3.40.190.10">
    <property type="entry name" value="Periplasmic binding protein-like II"/>
    <property type="match status" value="2"/>
</dbReference>
<organism evidence="3 4">
    <name type="scientific">Haloterrigena salifodinae</name>
    <dbReference type="NCBI Taxonomy" id="2675099"/>
    <lineage>
        <taxon>Archaea</taxon>
        <taxon>Methanobacteriati</taxon>
        <taxon>Methanobacteriota</taxon>
        <taxon>Stenosarchaea group</taxon>
        <taxon>Halobacteria</taxon>
        <taxon>Halobacteriales</taxon>
        <taxon>Natrialbaceae</taxon>
        <taxon>Haloterrigena</taxon>
    </lineage>
</organism>
<sequence length="323" mass="34855">MMTRDDVPRTERGVGSPDGSRRAFLAAASATAAGIVGTAGCLGTADRVRVLSAGSLAVALEETVGPAFESETGRSYQGEYHGSTVVMRMIEEGTKHPDVVVSADTELLRDRLYPEQTDWDVEFAANEVGIAYDPDTALGGRLAGDEPWYEVIVDAGADDLAISDPDLDPLGYRAAQLFELAERRHDLEGFREAMLDTASREPDESKLLTGVEAGNRACAIAYRNMAVDHDVSFLELPDAYNFGDPTHAETYATATYTTDEGYTARGRPAIYSATVRADADNPDAGREFVNFLLEESALLEKRGLRVVDTLPRSNGNVPEAIEP</sequence>
<name>A0A8T8E0P8_9EURY</name>
<evidence type="ECO:0000256" key="2">
    <source>
        <dbReference type="SAM" id="MobiDB-lite"/>
    </source>
</evidence>
<dbReference type="RefSeq" id="WP_204747923.1">
    <property type="nucleotide sequence ID" value="NZ_CP069188.1"/>
</dbReference>
<dbReference type="CDD" id="cd13540">
    <property type="entry name" value="PBP2_ModA_WtpA"/>
    <property type="match status" value="1"/>
</dbReference>
<evidence type="ECO:0000256" key="1">
    <source>
        <dbReference type="ARBA" id="ARBA00009438"/>
    </source>
</evidence>
<protein>
    <submittedName>
        <fullName evidence="3">Extracellular solute-binding protein</fullName>
    </submittedName>
</protein>
<dbReference type="Proteomes" id="UP000637819">
    <property type="component" value="Chromosome"/>
</dbReference>
<dbReference type="Pfam" id="PF13531">
    <property type="entry name" value="SBP_bac_11"/>
    <property type="match status" value="1"/>
</dbReference>
<keyword evidence="4" id="KW-1185">Reference proteome</keyword>
<feature type="compositionally biased region" description="Basic and acidic residues" evidence="2">
    <location>
        <begin position="1"/>
        <end position="12"/>
    </location>
</feature>
<dbReference type="GO" id="GO:0015689">
    <property type="term" value="P:molybdate ion transport"/>
    <property type="evidence" value="ECO:0007669"/>
    <property type="project" value="TreeGrafter"/>
</dbReference>
<comment type="similarity">
    <text evidence="1">Belongs to the bacterial solute-binding protein 1 family. WtpA subfamily.</text>
</comment>
<dbReference type="EMBL" id="CP069188">
    <property type="protein sequence ID" value="QRV15385.1"/>
    <property type="molecule type" value="Genomic_DNA"/>
</dbReference>
<dbReference type="InterPro" id="IPR006311">
    <property type="entry name" value="TAT_signal"/>
</dbReference>
<dbReference type="SUPFAM" id="SSF53850">
    <property type="entry name" value="Periplasmic binding protein-like II"/>
    <property type="match status" value="1"/>
</dbReference>
<dbReference type="KEGG" id="hsal:JMJ58_00310"/>
<proteinExistence type="inferred from homology"/>
<gene>
    <name evidence="3" type="ORF">JMJ58_00310</name>
</gene>
<dbReference type="PANTHER" id="PTHR30632:SF16">
    <property type="entry name" value="MOLYBDATE_TUNGSTATE-BINDING PROTEIN WTPA"/>
    <property type="match status" value="1"/>
</dbReference>
<dbReference type="PROSITE" id="PS51318">
    <property type="entry name" value="TAT"/>
    <property type="match status" value="1"/>
</dbReference>
<evidence type="ECO:0000313" key="4">
    <source>
        <dbReference type="Proteomes" id="UP000637819"/>
    </source>
</evidence>